<accession>A0A0L8HVJ9</accession>
<dbReference type="AlphaFoldDB" id="A0A0L8HVJ9"/>
<reference evidence="1" key="1">
    <citation type="submission" date="2015-07" db="EMBL/GenBank/DDBJ databases">
        <title>MeaNS - Measles Nucleotide Surveillance Program.</title>
        <authorList>
            <person name="Tran T."/>
            <person name="Druce J."/>
        </authorList>
    </citation>
    <scope>NUCLEOTIDE SEQUENCE</scope>
    <source>
        <strain evidence="1">UCB-OBI-ISO-001</strain>
        <tissue evidence="1">Gonad</tissue>
    </source>
</reference>
<gene>
    <name evidence="1" type="ORF">OCBIM_22004874mg</name>
</gene>
<organism evidence="1">
    <name type="scientific">Octopus bimaculoides</name>
    <name type="common">California two-spotted octopus</name>
    <dbReference type="NCBI Taxonomy" id="37653"/>
    <lineage>
        <taxon>Eukaryota</taxon>
        <taxon>Metazoa</taxon>
        <taxon>Spiralia</taxon>
        <taxon>Lophotrochozoa</taxon>
        <taxon>Mollusca</taxon>
        <taxon>Cephalopoda</taxon>
        <taxon>Coleoidea</taxon>
        <taxon>Octopodiformes</taxon>
        <taxon>Octopoda</taxon>
        <taxon>Incirrata</taxon>
        <taxon>Octopodidae</taxon>
        <taxon>Octopus</taxon>
    </lineage>
</organism>
<sequence length="83" mass="9444">MLYFRFSLAFTFTSCRFVESKGVSISEKSNAMKKVTVLQKSNCYLSFNIQYICIINSHDLLSSISNIIDESNFKIAMSHSVLC</sequence>
<evidence type="ECO:0000313" key="1">
    <source>
        <dbReference type="EMBL" id="KOF93222.1"/>
    </source>
</evidence>
<protein>
    <submittedName>
        <fullName evidence="1">Uncharacterized protein</fullName>
    </submittedName>
</protein>
<proteinExistence type="predicted"/>
<dbReference type="EMBL" id="KQ417211">
    <property type="protein sequence ID" value="KOF93222.1"/>
    <property type="molecule type" value="Genomic_DNA"/>
</dbReference>
<name>A0A0L8HVJ9_OCTBM</name>